<keyword evidence="1" id="KW-0479">Metal-binding</keyword>
<evidence type="ECO:0000256" key="6">
    <source>
        <dbReference type="SAM" id="MobiDB-lite"/>
    </source>
</evidence>
<evidence type="ECO:0000313" key="8">
    <source>
        <dbReference type="EMBL" id="KAF6730661.1"/>
    </source>
</evidence>
<feature type="region of interest" description="Disordered" evidence="6">
    <location>
        <begin position="490"/>
        <end position="543"/>
    </location>
</feature>
<feature type="compositionally biased region" description="Basic and acidic residues" evidence="6">
    <location>
        <begin position="490"/>
        <end position="517"/>
    </location>
</feature>
<dbReference type="AlphaFoldDB" id="A0A834CPT0"/>
<dbReference type="SMART" id="SM00184">
    <property type="entry name" value="RING"/>
    <property type="match status" value="1"/>
</dbReference>
<dbReference type="Proteomes" id="UP000646548">
    <property type="component" value="Unassembled WGS sequence"/>
</dbReference>
<feature type="domain" description="RING-type" evidence="7">
    <location>
        <begin position="20"/>
        <end position="59"/>
    </location>
</feature>
<dbReference type="InterPro" id="IPR051051">
    <property type="entry name" value="E3_ubiq-ligase_TRIM/RNF"/>
</dbReference>
<evidence type="ECO:0000256" key="2">
    <source>
        <dbReference type="ARBA" id="ARBA00022771"/>
    </source>
</evidence>
<dbReference type="InterPro" id="IPR017907">
    <property type="entry name" value="Znf_RING_CS"/>
</dbReference>
<evidence type="ECO:0000256" key="5">
    <source>
        <dbReference type="SAM" id="Coils"/>
    </source>
</evidence>
<dbReference type="Gene3D" id="3.30.40.10">
    <property type="entry name" value="Zinc/RING finger domain, C3HC4 (zinc finger)"/>
    <property type="match status" value="1"/>
</dbReference>
<keyword evidence="5" id="KW-0175">Coiled coil</keyword>
<keyword evidence="3" id="KW-0862">Zinc</keyword>
<dbReference type="SUPFAM" id="SSF57845">
    <property type="entry name" value="B-box zinc-binding domain"/>
    <property type="match status" value="1"/>
</dbReference>
<dbReference type="EMBL" id="WKFB01000233">
    <property type="protein sequence ID" value="KAF6730661.1"/>
    <property type="molecule type" value="Genomic_DNA"/>
</dbReference>
<dbReference type="SUPFAM" id="SSF57850">
    <property type="entry name" value="RING/U-box"/>
    <property type="match status" value="1"/>
</dbReference>
<feature type="compositionally biased region" description="Polar residues" evidence="6">
    <location>
        <begin position="614"/>
        <end position="633"/>
    </location>
</feature>
<evidence type="ECO:0000256" key="1">
    <source>
        <dbReference type="ARBA" id="ARBA00022723"/>
    </source>
</evidence>
<evidence type="ECO:0000313" key="9">
    <source>
        <dbReference type="Proteomes" id="UP000646548"/>
    </source>
</evidence>
<evidence type="ECO:0000259" key="7">
    <source>
        <dbReference type="PROSITE" id="PS50089"/>
    </source>
</evidence>
<dbReference type="GO" id="GO:0008270">
    <property type="term" value="F:zinc ion binding"/>
    <property type="evidence" value="ECO:0007669"/>
    <property type="project" value="UniProtKB-KW"/>
</dbReference>
<dbReference type="InterPro" id="IPR027370">
    <property type="entry name" value="Znf-RING_euk"/>
</dbReference>
<comment type="caution">
    <text evidence="8">The sequence shown here is derived from an EMBL/GenBank/DDBJ whole genome shotgun (WGS) entry which is preliminary data.</text>
</comment>
<name>A0A834CPT0_ORYME</name>
<evidence type="ECO:0000256" key="3">
    <source>
        <dbReference type="ARBA" id="ARBA00022833"/>
    </source>
</evidence>
<dbReference type="PROSITE" id="PS50089">
    <property type="entry name" value="ZF_RING_2"/>
    <property type="match status" value="1"/>
</dbReference>
<dbReference type="InterPro" id="IPR013083">
    <property type="entry name" value="Znf_RING/FYVE/PHD"/>
</dbReference>
<accession>A0A834CPT0</accession>
<reference evidence="8" key="1">
    <citation type="journal article" name="BMC Genomics">
        <title>Long-read sequencing and de novo genome assembly of marine medaka (Oryzias melastigma).</title>
        <authorList>
            <person name="Liang P."/>
            <person name="Saqib H.S.A."/>
            <person name="Ni X."/>
            <person name="Shen Y."/>
        </authorList>
    </citation>
    <scope>NUCLEOTIDE SEQUENCE</scope>
    <source>
        <strain evidence="8">Bigg-433</strain>
    </source>
</reference>
<organism evidence="8 9">
    <name type="scientific">Oryzias melastigma</name>
    <name type="common">Marine medaka</name>
    <dbReference type="NCBI Taxonomy" id="30732"/>
    <lineage>
        <taxon>Eukaryota</taxon>
        <taxon>Metazoa</taxon>
        <taxon>Chordata</taxon>
        <taxon>Craniata</taxon>
        <taxon>Vertebrata</taxon>
        <taxon>Euteleostomi</taxon>
        <taxon>Actinopterygii</taxon>
        <taxon>Neopterygii</taxon>
        <taxon>Teleostei</taxon>
        <taxon>Neoteleostei</taxon>
        <taxon>Acanthomorphata</taxon>
        <taxon>Ovalentaria</taxon>
        <taxon>Atherinomorphae</taxon>
        <taxon>Beloniformes</taxon>
        <taxon>Adrianichthyidae</taxon>
        <taxon>Oryziinae</taxon>
        <taxon>Oryzias</taxon>
    </lineage>
</organism>
<dbReference type="PANTHER" id="PTHR25465:SF49">
    <property type="entry name" value="BLOODTHIRSTY-RELATED GENE FAMILY, MEMBER 1-RELATED"/>
    <property type="match status" value="1"/>
</dbReference>
<evidence type="ECO:0000256" key="4">
    <source>
        <dbReference type="PROSITE-ProRule" id="PRU00175"/>
    </source>
</evidence>
<sequence length="641" mass="72552">MASIPEPLRDSSSLEKHLSCSICMELFRNPVTTSCGHSFCQGCLNSHIKYLSTMCPLCKTHINKTPGVNIVLRDVIEHTKAAAQNRYTGAAGEVACDVCTTSKMKAVKSCLVCLTSYCSAHLQSHSSQRLKGHKLVQPIKDLDARACLTHGRPYELYNRKQQACICVSCMKEGQNDVVSIEDEWNKRKVQLQSTKAELKEKVEKRKAKMEEVDAALNVCMDKLENEMLDVEAVFKAVFNILEAAQAAAMQPLEGRRSQEAFTIYSKMSLQVCHCCGWSKVTSYQGLRIHQGMKGCTPKGMRVMEHQQQDLFGQRNSMLDFGSCVIPENLEWNDLSLQVHQGMMGRTSNGMRQHQNLCGQTVQSNFMLDFGFCIETEVLDSPDLSLQVCHCGWTKMTTYKELQIHQGEMGCTLKGMRVMEHQQQYFRNQTVQSNVMLDFDFCVETENLDSPDLSLQVCHCGWTRRTTYRGLRIHQGRMGCTVKGARIPKTKSYDSKYNRKEREHQRGPRAEKVPEGLRRSSRKSSAAAKISSPEPPRSAQRANSARYLEAEQVLIQNGVSGEMRINPRIERERRSRPEAPVWRTAERVPEHQRQDFCSNLQVQKPFREPRADPESQLQGEMQESTGGQSCQITVTCGPVQET</sequence>
<protein>
    <submittedName>
        <fullName evidence="8">E3 ubiquitin/ISG15 ligase TRIM25</fullName>
    </submittedName>
</protein>
<feature type="compositionally biased region" description="Low complexity" evidence="6">
    <location>
        <begin position="522"/>
        <end position="531"/>
    </location>
</feature>
<dbReference type="PANTHER" id="PTHR25465">
    <property type="entry name" value="B-BOX DOMAIN CONTAINING"/>
    <property type="match status" value="1"/>
</dbReference>
<gene>
    <name evidence="8" type="ORF">FQA47_024583</name>
</gene>
<dbReference type="GO" id="GO:0016874">
    <property type="term" value="F:ligase activity"/>
    <property type="evidence" value="ECO:0007669"/>
    <property type="project" value="UniProtKB-KW"/>
</dbReference>
<dbReference type="PROSITE" id="PS00518">
    <property type="entry name" value="ZF_RING_1"/>
    <property type="match status" value="1"/>
</dbReference>
<keyword evidence="2 4" id="KW-0863">Zinc-finger</keyword>
<proteinExistence type="predicted"/>
<feature type="region of interest" description="Disordered" evidence="6">
    <location>
        <begin position="602"/>
        <end position="641"/>
    </location>
</feature>
<dbReference type="Gene3D" id="3.30.160.60">
    <property type="entry name" value="Classic Zinc Finger"/>
    <property type="match status" value="1"/>
</dbReference>
<dbReference type="InterPro" id="IPR001841">
    <property type="entry name" value="Znf_RING"/>
</dbReference>
<keyword evidence="8" id="KW-0436">Ligase</keyword>
<dbReference type="Pfam" id="PF13445">
    <property type="entry name" value="zf-RING_UBOX"/>
    <property type="match status" value="1"/>
</dbReference>
<feature type="coiled-coil region" evidence="5">
    <location>
        <begin position="181"/>
        <end position="215"/>
    </location>
</feature>